<dbReference type="EMBL" id="QOVW01000024">
    <property type="protein sequence ID" value="RDB36809.1"/>
    <property type="molecule type" value="Genomic_DNA"/>
</dbReference>
<keyword evidence="4" id="KW-1185">Reference proteome</keyword>
<dbReference type="CDD" id="cd03789">
    <property type="entry name" value="GT9_LPS_heptosyltransferase"/>
    <property type="match status" value="1"/>
</dbReference>
<dbReference type="Proteomes" id="UP000253934">
    <property type="component" value="Unassembled WGS sequence"/>
</dbReference>
<dbReference type="GO" id="GO:0008713">
    <property type="term" value="F:ADP-heptose-lipopolysaccharide heptosyltransferase activity"/>
    <property type="evidence" value="ECO:0007669"/>
    <property type="project" value="TreeGrafter"/>
</dbReference>
<keyword evidence="1" id="KW-0328">Glycosyltransferase</keyword>
<organism evidence="3 4">
    <name type="scientific">Spirobacillus cienkowskii</name>
    <dbReference type="NCBI Taxonomy" id="495820"/>
    <lineage>
        <taxon>Bacteria</taxon>
        <taxon>Pseudomonadati</taxon>
        <taxon>Bdellovibrionota</taxon>
        <taxon>Oligoflexia</taxon>
        <taxon>Silvanigrellales</taxon>
        <taxon>Spirobacillus</taxon>
    </lineage>
</organism>
<evidence type="ECO:0000313" key="4">
    <source>
        <dbReference type="Proteomes" id="UP000253934"/>
    </source>
</evidence>
<reference evidence="3" key="1">
    <citation type="submission" date="2018-04" db="EMBL/GenBank/DDBJ databases">
        <title>Draft genome sequence of the Candidatus Spirobacillus cienkowskii, a pathogen of freshwater Daphnia species, reconstructed from hemolymph metagenomic reads.</title>
        <authorList>
            <person name="Bresciani L."/>
            <person name="Lemos L.N."/>
            <person name="Wale N."/>
            <person name="Lin J.Y."/>
            <person name="Fernandes G.R."/>
            <person name="Duffy M.A."/>
            <person name="Rodrigues J.M."/>
        </authorList>
    </citation>
    <scope>NUCLEOTIDE SEQUENCE [LARGE SCALE GENOMIC DNA]</scope>
    <source>
        <strain evidence="3">Binning01</strain>
    </source>
</reference>
<evidence type="ECO:0000256" key="1">
    <source>
        <dbReference type="ARBA" id="ARBA00022676"/>
    </source>
</evidence>
<keyword evidence="2" id="KW-0808">Transferase</keyword>
<sequence>MKVGILHTAFIGDIVLLGLLIEALYTDKHEIYLIIKKESLLLYNNDYRIKKCIAIDKKSGFKKIKSIFLISQQIKSLSLDVILVPHKSVTTALCVLFAKVPKSIGFNDSALKFVYRELMPFNKSKHECLRCLDLAPRWLLSEASYQIALKISRPILIPNKSLSIFNEKNPDFFSKESFYFIVNPGSAWATKKYPALNFAKAIFLILSNSQNLTCILAGSRNDYNDIKCILDYFDAYPHLKNKIIDVSKYLPLDEFVTLVSKASFVIANDSSPVHIASASNVPVVVIFGPTSWTFGFYPTSKKSTILVYRDAAGNTLSCHPCTNHGSSVCPEKHFKCMRELSPEIILDSVQKMLPHFF</sequence>
<dbReference type="Gene3D" id="3.40.50.2000">
    <property type="entry name" value="Glycogen Phosphorylase B"/>
    <property type="match status" value="2"/>
</dbReference>
<proteinExistence type="predicted"/>
<evidence type="ECO:0000256" key="2">
    <source>
        <dbReference type="ARBA" id="ARBA00022679"/>
    </source>
</evidence>
<protein>
    <submittedName>
        <fullName evidence="3">Glycosyltransferase family 9 protein</fullName>
    </submittedName>
</protein>
<name>A0A369KQ57_9BACT</name>
<dbReference type="AlphaFoldDB" id="A0A369KQ57"/>
<dbReference type="PANTHER" id="PTHR30160">
    <property type="entry name" value="TETRAACYLDISACCHARIDE 4'-KINASE-RELATED"/>
    <property type="match status" value="1"/>
</dbReference>
<gene>
    <name evidence="3" type="ORF">DCC88_03150</name>
</gene>
<comment type="caution">
    <text evidence="3">The sequence shown here is derived from an EMBL/GenBank/DDBJ whole genome shotgun (WGS) entry which is preliminary data.</text>
</comment>
<dbReference type="PANTHER" id="PTHR30160:SF1">
    <property type="entry name" value="LIPOPOLYSACCHARIDE 1,2-N-ACETYLGLUCOSAMINETRANSFERASE-RELATED"/>
    <property type="match status" value="1"/>
</dbReference>
<dbReference type="GO" id="GO:0005829">
    <property type="term" value="C:cytosol"/>
    <property type="evidence" value="ECO:0007669"/>
    <property type="project" value="TreeGrafter"/>
</dbReference>
<dbReference type="InterPro" id="IPR002201">
    <property type="entry name" value="Glyco_trans_9"/>
</dbReference>
<dbReference type="InterPro" id="IPR051199">
    <property type="entry name" value="LPS_LOS_Heptosyltrfase"/>
</dbReference>
<dbReference type="SUPFAM" id="SSF53756">
    <property type="entry name" value="UDP-Glycosyltransferase/glycogen phosphorylase"/>
    <property type="match status" value="1"/>
</dbReference>
<dbReference type="GO" id="GO:0009244">
    <property type="term" value="P:lipopolysaccharide core region biosynthetic process"/>
    <property type="evidence" value="ECO:0007669"/>
    <property type="project" value="TreeGrafter"/>
</dbReference>
<evidence type="ECO:0000313" key="3">
    <source>
        <dbReference type="EMBL" id="RDB36809.1"/>
    </source>
</evidence>
<dbReference type="Pfam" id="PF01075">
    <property type="entry name" value="Glyco_transf_9"/>
    <property type="match status" value="1"/>
</dbReference>
<accession>A0A369KQ57</accession>